<name>A0A2N0NBD3_9GLOM</name>
<dbReference type="Proteomes" id="UP000232722">
    <property type="component" value="Unassembled WGS sequence"/>
</dbReference>
<accession>A0A2N0NBD3</accession>
<reference evidence="1 2" key="2">
    <citation type="submission" date="2017-09" db="EMBL/GenBank/DDBJ databases">
        <title>Extensive intraspecific genome diversity in a model arbuscular mycorrhizal fungus.</title>
        <authorList>
            <person name="Chen E.C."/>
            <person name="Morin E."/>
            <person name="Beaudet D."/>
            <person name="Noel J."/>
            <person name="Ndikumana S."/>
            <person name="Charron P."/>
            <person name="St-Onge C."/>
            <person name="Giorgi J."/>
            <person name="Grigoriev I.V."/>
            <person name="Roux C."/>
            <person name="Martin F.M."/>
            <person name="Corradi N."/>
        </authorList>
    </citation>
    <scope>NUCLEOTIDE SEQUENCE [LARGE SCALE GENOMIC DNA]</scope>
    <source>
        <strain evidence="1 2">A5</strain>
    </source>
</reference>
<gene>
    <name evidence="1" type="ORF">RhiirA5_508452</name>
</gene>
<proteinExistence type="predicted"/>
<dbReference type="EMBL" id="LLXJ01013321">
    <property type="protein sequence ID" value="PKB91896.1"/>
    <property type="molecule type" value="Genomic_DNA"/>
</dbReference>
<dbReference type="AlphaFoldDB" id="A0A2N0NBD3"/>
<sequence length="106" mass="12557">MISSLEELKSLASKVAYLKRLDFIYHVLNSPNKKEILFSNTLFTKEEINKRFKDIALYFHSDKTNRFNTPIWLQENHRNLGDELFNFALEFKESLLDDLEGISQNE</sequence>
<reference evidence="1 2" key="1">
    <citation type="submission" date="2016-04" db="EMBL/GenBank/DDBJ databases">
        <title>Genome analyses suggest a sexual origin of heterokaryosis in a supposedly ancient asexual fungus.</title>
        <authorList>
            <person name="Ropars J."/>
            <person name="Sedzielewska K."/>
            <person name="Noel J."/>
            <person name="Charron P."/>
            <person name="Farinelli L."/>
            <person name="Marton T."/>
            <person name="Kruger M."/>
            <person name="Pelin A."/>
            <person name="Brachmann A."/>
            <person name="Corradi N."/>
        </authorList>
    </citation>
    <scope>NUCLEOTIDE SEQUENCE [LARGE SCALE GENOMIC DNA]</scope>
    <source>
        <strain evidence="1 2">A5</strain>
    </source>
</reference>
<organism evidence="1 2">
    <name type="scientific">Rhizophagus irregularis</name>
    <dbReference type="NCBI Taxonomy" id="588596"/>
    <lineage>
        <taxon>Eukaryota</taxon>
        <taxon>Fungi</taxon>
        <taxon>Fungi incertae sedis</taxon>
        <taxon>Mucoromycota</taxon>
        <taxon>Glomeromycotina</taxon>
        <taxon>Glomeromycetes</taxon>
        <taxon>Glomerales</taxon>
        <taxon>Glomeraceae</taxon>
        <taxon>Rhizophagus</taxon>
    </lineage>
</organism>
<evidence type="ECO:0000313" key="1">
    <source>
        <dbReference type="EMBL" id="PKB91896.1"/>
    </source>
</evidence>
<protein>
    <submittedName>
        <fullName evidence="1">Uncharacterized protein</fullName>
    </submittedName>
</protein>
<feature type="non-terminal residue" evidence="1">
    <location>
        <position position="106"/>
    </location>
</feature>
<evidence type="ECO:0000313" key="2">
    <source>
        <dbReference type="Proteomes" id="UP000232722"/>
    </source>
</evidence>
<comment type="caution">
    <text evidence="1">The sequence shown here is derived from an EMBL/GenBank/DDBJ whole genome shotgun (WGS) entry which is preliminary data.</text>
</comment>